<proteinExistence type="predicted"/>
<dbReference type="Pfam" id="PF03992">
    <property type="entry name" value="ABM"/>
    <property type="match status" value="1"/>
</dbReference>
<dbReference type="SUPFAM" id="SSF54909">
    <property type="entry name" value="Dimeric alpha+beta barrel"/>
    <property type="match status" value="1"/>
</dbReference>
<dbReference type="EMBL" id="CAFBQP010000015">
    <property type="protein sequence ID" value="CAB5056291.1"/>
    <property type="molecule type" value="Genomic_DNA"/>
</dbReference>
<dbReference type="InterPro" id="IPR050404">
    <property type="entry name" value="Heme-degrading_MO"/>
</dbReference>
<evidence type="ECO:0000313" key="4">
    <source>
        <dbReference type="EMBL" id="CAB4883043.1"/>
    </source>
</evidence>
<gene>
    <name evidence="2" type="ORF">UFOPK2602_01969</name>
    <name evidence="3" type="ORF">UFOPK2806_00515</name>
    <name evidence="4" type="ORF">UFOPK3417_01556</name>
    <name evidence="5" type="ORF">UFOPK4306_00539</name>
</gene>
<sequence>MGTCEHDGMSVVKINAIKVPAGMGPELEKRFAERARSVEQMPGFEAFELLRPTAGEERYFVYTRWDSEESFQNWVSSQAFQHGHAKAQSADGKPVAAGADLLSFEVVQRITA</sequence>
<name>A0A6J7EUH5_9ZZZZ</name>
<dbReference type="PROSITE" id="PS51725">
    <property type="entry name" value="ABM"/>
    <property type="match status" value="1"/>
</dbReference>
<reference evidence="4" key="1">
    <citation type="submission" date="2020-05" db="EMBL/GenBank/DDBJ databases">
        <authorList>
            <person name="Chiriac C."/>
            <person name="Salcher M."/>
            <person name="Ghai R."/>
            <person name="Kavagutti S V."/>
        </authorList>
    </citation>
    <scope>NUCLEOTIDE SEQUENCE</scope>
</reference>
<dbReference type="AlphaFoldDB" id="A0A6J7EUH5"/>
<evidence type="ECO:0000313" key="3">
    <source>
        <dbReference type="EMBL" id="CAB4742968.1"/>
    </source>
</evidence>
<dbReference type="PANTHER" id="PTHR34474:SF2">
    <property type="entry name" value="SIGNAL TRANSDUCTION PROTEIN TRAP"/>
    <property type="match status" value="1"/>
</dbReference>
<accession>A0A6J7EUH5</accession>
<feature type="domain" description="ABM" evidence="1">
    <location>
        <begin position="11"/>
        <end position="104"/>
    </location>
</feature>
<dbReference type="InterPro" id="IPR011008">
    <property type="entry name" value="Dimeric_a/b-barrel"/>
</dbReference>
<dbReference type="EMBL" id="CAEZYY010000004">
    <property type="protein sequence ID" value="CAB4742968.1"/>
    <property type="molecule type" value="Genomic_DNA"/>
</dbReference>
<dbReference type="EMBL" id="CAFBLR010000179">
    <property type="protein sequence ID" value="CAB4883043.1"/>
    <property type="molecule type" value="Genomic_DNA"/>
</dbReference>
<evidence type="ECO:0000313" key="2">
    <source>
        <dbReference type="EMBL" id="CAB4724422.1"/>
    </source>
</evidence>
<evidence type="ECO:0000259" key="1">
    <source>
        <dbReference type="PROSITE" id="PS51725"/>
    </source>
</evidence>
<dbReference type="Gene3D" id="3.30.70.100">
    <property type="match status" value="1"/>
</dbReference>
<dbReference type="PANTHER" id="PTHR34474">
    <property type="entry name" value="SIGNAL TRANSDUCTION PROTEIN TRAP"/>
    <property type="match status" value="1"/>
</dbReference>
<dbReference type="EMBL" id="CAEZXX010000172">
    <property type="protein sequence ID" value="CAB4724422.1"/>
    <property type="molecule type" value="Genomic_DNA"/>
</dbReference>
<evidence type="ECO:0000313" key="5">
    <source>
        <dbReference type="EMBL" id="CAB5056291.1"/>
    </source>
</evidence>
<organism evidence="4">
    <name type="scientific">freshwater metagenome</name>
    <dbReference type="NCBI Taxonomy" id="449393"/>
    <lineage>
        <taxon>unclassified sequences</taxon>
        <taxon>metagenomes</taxon>
        <taxon>ecological metagenomes</taxon>
    </lineage>
</organism>
<dbReference type="InterPro" id="IPR007138">
    <property type="entry name" value="ABM_dom"/>
</dbReference>
<protein>
    <submittedName>
        <fullName evidence="4">Unannotated protein</fullName>
    </submittedName>
</protein>